<keyword evidence="10" id="KW-1185">Reference proteome</keyword>
<evidence type="ECO:0000256" key="3">
    <source>
        <dbReference type="ARBA" id="ARBA00023163"/>
    </source>
</evidence>
<comment type="caution">
    <text evidence="8">The sequence shown here is derived from an EMBL/GenBank/DDBJ whole genome shotgun (WGS) entry which is preliminary data.</text>
</comment>
<name>A0A7Y7QVK0_9SPHN</name>
<feature type="domain" description="IclR-ED" evidence="6">
    <location>
        <begin position="81"/>
        <end position="261"/>
    </location>
</feature>
<dbReference type="InterPro" id="IPR029016">
    <property type="entry name" value="GAF-like_dom_sf"/>
</dbReference>
<keyword evidence="1" id="KW-0805">Transcription regulation</keyword>
<evidence type="ECO:0000313" key="9">
    <source>
        <dbReference type="Proteomes" id="UP000531581"/>
    </source>
</evidence>
<dbReference type="PROSITE" id="PS51077">
    <property type="entry name" value="HTH_ICLR"/>
    <property type="match status" value="1"/>
</dbReference>
<protein>
    <submittedName>
        <fullName evidence="8">IclR family transcriptional regulator</fullName>
    </submittedName>
</protein>
<reference evidence="9 10" key="1">
    <citation type="submission" date="2020-05" db="EMBL/GenBank/DDBJ databases">
        <title>Draft Genome Sequences of Sphingomonas sp. Isolated from the International Space Station.</title>
        <authorList>
            <person name="Bijlani S."/>
            <person name="Singh N.K."/>
            <person name="Mason C.E."/>
            <person name="Wang C.C."/>
            <person name="Venkateswaran K."/>
        </authorList>
    </citation>
    <scope>NUCLEOTIDE SEQUENCE [LARGE SCALE GENOMIC DNA]</scope>
    <source>
        <strain evidence="7 10">IIF7SW-B5</strain>
        <strain evidence="8">ISS-IIF7SWP</strain>
    </source>
</reference>
<dbReference type="GO" id="GO:0045892">
    <property type="term" value="P:negative regulation of DNA-templated transcription"/>
    <property type="evidence" value="ECO:0007669"/>
    <property type="project" value="TreeGrafter"/>
</dbReference>
<dbReference type="AlphaFoldDB" id="A0A7Y7QVK0"/>
<dbReference type="Pfam" id="PF09339">
    <property type="entry name" value="HTH_IclR"/>
    <property type="match status" value="1"/>
</dbReference>
<feature type="domain" description="HTH iclR-type" evidence="5">
    <location>
        <begin position="21"/>
        <end position="80"/>
    </location>
</feature>
<evidence type="ECO:0000256" key="1">
    <source>
        <dbReference type="ARBA" id="ARBA00023015"/>
    </source>
</evidence>
<dbReference type="SUPFAM" id="SSF55781">
    <property type="entry name" value="GAF domain-like"/>
    <property type="match status" value="1"/>
</dbReference>
<sequence length="267" mass="29297">MPAPAKTAKAESSETKGPTGSQTLLRGLDLIDEVADRPIALAELAERLGLTRSTTHRLASALIDRRFLIFTPRQGYRLGPKLLELGFLAQQQADVVQIGRDHIEALAAASEDTVHLGVRDGDKALYLDKIPGRRRVDISSRVGDRQPMTSTGLGKALMLDDDVRVWGQRFEEERGGDPKAPDYAIWLERMRGYVGLGCAYDLEENEDQIRCVAAPIRDASGRIVAAISVSSAAQYMSDDRMTTLTGEVLATAHAISRDLGWREKEGR</sequence>
<dbReference type="EMBL" id="JABEOV010000018">
    <property type="protein sequence ID" value="NNG54445.1"/>
    <property type="molecule type" value="Genomic_DNA"/>
</dbReference>
<dbReference type="Pfam" id="PF01614">
    <property type="entry name" value="IclR_C"/>
    <property type="match status" value="1"/>
</dbReference>
<dbReference type="PANTHER" id="PTHR30136">
    <property type="entry name" value="HELIX-TURN-HELIX TRANSCRIPTIONAL REGULATOR, ICLR FAMILY"/>
    <property type="match status" value="1"/>
</dbReference>
<evidence type="ECO:0000256" key="4">
    <source>
        <dbReference type="SAM" id="MobiDB-lite"/>
    </source>
</evidence>
<organism evidence="8 9">
    <name type="scientific">Sphingomonas sanguinis</name>
    <dbReference type="NCBI Taxonomy" id="33051"/>
    <lineage>
        <taxon>Bacteria</taxon>
        <taxon>Pseudomonadati</taxon>
        <taxon>Pseudomonadota</taxon>
        <taxon>Alphaproteobacteria</taxon>
        <taxon>Sphingomonadales</taxon>
        <taxon>Sphingomonadaceae</taxon>
        <taxon>Sphingomonas</taxon>
    </lineage>
</organism>
<evidence type="ECO:0000313" key="7">
    <source>
        <dbReference type="EMBL" id="NNG54445.1"/>
    </source>
</evidence>
<dbReference type="GO" id="GO:0003700">
    <property type="term" value="F:DNA-binding transcription factor activity"/>
    <property type="evidence" value="ECO:0007669"/>
    <property type="project" value="TreeGrafter"/>
</dbReference>
<dbReference type="SMART" id="SM00346">
    <property type="entry name" value="HTH_ICLR"/>
    <property type="match status" value="1"/>
</dbReference>
<dbReference type="GO" id="GO:0003677">
    <property type="term" value="F:DNA binding"/>
    <property type="evidence" value="ECO:0007669"/>
    <property type="project" value="UniProtKB-KW"/>
</dbReference>
<dbReference type="InterPro" id="IPR036390">
    <property type="entry name" value="WH_DNA-bd_sf"/>
</dbReference>
<keyword evidence="2" id="KW-0238">DNA-binding</keyword>
<dbReference type="InterPro" id="IPR005471">
    <property type="entry name" value="Tscrpt_reg_IclR_N"/>
</dbReference>
<accession>A0A7Y7QVK0</accession>
<dbReference type="Gene3D" id="1.10.10.10">
    <property type="entry name" value="Winged helix-like DNA-binding domain superfamily/Winged helix DNA-binding domain"/>
    <property type="match status" value="1"/>
</dbReference>
<dbReference type="PANTHER" id="PTHR30136:SF35">
    <property type="entry name" value="HTH-TYPE TRANSCRIPTIONAL REGULATOR RV1719"/>
    <property type="match status" value="1"/>
</dbReference>
<evidence type="ECO:0000259" key="6">
    <source>
        <dbReference type="PROSITE" id="PS51078"/>
    </source>
</evidence>
<feature type="region of interest" description="Disordered" evidence="4">
    <location>
        <begin position="1"/>
        <end position="21"/>
    </location>
</feature>
<dbReference type="InterPro" id="IPR014757">
    <property type="entry name" value="Tscrpt_reg_IclR_C"/>
</dbReference>
<keyword evidence="3" id="KW-0804">Transcription</keyword>
<gene>
    <name evidence="7" type="ORF">HKX05_13890</name>
    <name evidence="8" type="ORF">HLV41_10530</name>
</gene>
<dbReference type="Proteomes" id="UP000557656">
    <property type="component" value="Unassembled WGS sequence"/>
</dbReference>
<evidence type="ECO:0000313" key="8">
    <source>
        <dbReference type="EMBL" id="NVP31479.1"/>
    </source>
</evidence>
<dbReference type="InterPro" id="IPR050707">
    <property type="entry name" value="HTH_MetabolicPath_Reg"/>
</dbReference>
<dbReference type="RefSeq" id="WP_061780422.1">
    <property type="nucleotide sequence ID" value="NZ_JABEOV010000018.1"/>
</dbReference>
<dbReference type="SUPFAM" id="SSF46785">
    <property type="entry name" value="Winged helix' DNA-binding domain"/>
    <property type="match status" value="1"/>
</dbReference>
<dbReference type="Gene3D" id="3.30.450.40">
    <property type="match status" value="1"/>
</dbReference>
<dbReference type="GeneID" id="78486725"/>
<dbReference type="Proteomes" id="UP000531581">
    <property type="component" value="Unassembled WGS sequence"/>
</dbReference>
<proteinExistence type="predicted"/>
<evidence type="ECO:0000313" key="10">
    <source>
        <dbReference type="Proteomes" id="UP000557656"/>
    </source>
</evidence>
<evidence type="ECO:0000256" key="2">
    <source>
        <dbReference type="ARBA" id="ARBA00023125"/>
    </source>
</evidence>
<dbReference type="PROSITE" id="PS51078">
    <property type="entry name" value="ICLR_ED"/>
    <property type="match status" value="1"/>
</dbReference>
<dbReference type="InterPro" id="IPR036388">
    <property type="entry name" value="WH-like_DNA-bd_sf"/>
</dbReference>
<dbReference type="EMBL" id="JABYQV010000007">
    <property type="protein sequence ID" value="NVP31479.1"/>
    <property type="molecule type" value="Genomic_DNA"/>
</dbReference>
<evidence type="ECO:0000259" key="5">
    <source>
        <dbReference type="PROSITE" id="PS51077"/>
    </source>
</evidence>